<keyword evidence="4" id="KW-1003">Cell membrane</keyword>
<evidence type="ECO:0000256" key="3">
    <source>
        <dbReference type="ARBA" id="ARBA00022448"/>
    </source>
</evidence>
<dbReference type="PROSITE" id="PS50850">
    <property type="entry name" value="MFS"/>
    <property type="match status" value="1"/>
</dbReference>
<comment type="subcellular location">
    <subcellularLocation>
        <location evidence="1">Cell membrane</location>
        <topology evidence="1">Multi-pass membrane protein</topology>
    </subcellularLocation>
</comment>
<feature type="transmembrane region" description="Helical" evidence="8">
    <location>
        <begin position="177"/>
        <end position="197"/>
    </location>
</feature>
<dbReference type="InterPro" id="IPR011701">
    <property type="entry name" value="MFS"/>
</dbReference>
<feature type="transmembrane region" description="Helical" evidence="8">
    <location>
        <begin position="417"/>
        <end position="437"/>
    </location>
</feature>
<feature type="transmembrane region" description="Helical" evidence="8">
    <location>
        <begin position="25"/>
        <end position="48"/>
    </location>
</feature>
<evidence type="ECO:0000256" key="6">
    <source>
        <dbReference type="ARBA" id="ARBA00022989"/>
    </source>
</evidence>
<dbReference type="PANTHER" id="PTHR42718">
    <property type="entry name" value="MAJOR FACILITATOR SUPERFAMILY MULTIDRUG TRANSPORTER MFSC"/>
    <property type="match status" value="1"/>
</dbReference>
<protein>
    <submittedName>
        <fullName evidence="10">MFS transporter</fullName>
    </submittedName>
</protein>
<dbReference type="InterPro" id="IPR004638">
    <property type="entry name" value="EmrB-like"/>
</dbReference>
<dbReference type="InterPro" id="IPR020846">
    <property type="entry name" value="MFS_dom"/>
</dbReference>
<feature type="transmembrane region" description="Helical" evidence="8">
    <location>
        <begin position="203"/>
        <end position="225"/>
    </location>
</feature>
<evidence type="ECO:0000256" key="8">
    <source>
        <dbReference type="SAM" id="Phobius"/>
    </source>
</evidence>
<feature type="transmembrane region" description="Helical" evidence="8">
    <location>
        <begin position="146"/>
        <end position="165"/>
    </location>
</feature>
<evidence type="ECO:0000256" key="7">
    <source>
        <dbReference type="ARBA" id="ARBA00023136"/>
    </source>
</evidence>
<dbReference type="Gene3D" id="1.20.1720.10">
    <property type="entry name" value="Multidrug resistance protein D"/>
    <property type="match status" value="1"/>
</dbReference>
<feature type="transmembrane region" description="Helical" evidence="8">
    <location>
        <begin position="337"/>
        <end position="363"/>
    </location>
</feature>
<comment type="similarity">
    <text evidence="2">Belongs to the major facilitator superfamily. EmrB family.</text>
</comment>
<dbReference type="SUPFAM" id="SSF103473">
    <property type="entry name" value="MFS general substrate transporter"/>
    <property type="match status" value="1"/>
</dbReference>
<dbReference type="EMBL" id="QQXK01000002">
    <property type="protein sequence ID" value="RII43658.1"/>
    <property type="molecule type" value="Genomic_DNA"/>
</dbReference>
<gene>
    <name evidence="10" type="ORF">DWB68_01560</name>
</gene>
<keyword evidence="3" id="KW-0813">Transport</keyword>
<evidence type="ECO:0000256" key="5">
    <source>
        <dbReference type="ARBA" id="ARBA00022692"/>
    </source>
</evidence>
<dbReference type="InterPro" id="IPR036259">
    <property type="entry name" value="MFS_trans_sf"/>
</dbReference>
<accession>A0A399JDN4</accession>
<feature type="transmembrane region" description="Helical" evidence="8">
    <location>
        <begin position="120"/>
        <end position="140"/>
    </location>
</feature>
<keyword evidence="6 8" id="KW-1133">Transmembrane helix</keyword>
<dbReference type="Gene3D" id="1.20.1250.20">
    <property type="entry name" value="MFS general substrate transporter like domains"/>
    <property type="match status" value="1"/>
</dbReference>
<feature type="domain" description="Major facilitator superfamily (MFS) profile" evidence="9">
    <location>
        <begin position="1"/>
        <end position="442"/>
    </location>
</feature>
<dbReference type="Proteomes" id="UP000265419">
    <property type="component" value="Unassembled WGS sequence"/>
</dbReference>
<feature type="transmembrane region" description="Helical" evidence="8">
    <location>
        <begin position="81"/>
        <end position="99"/>
    </location>
</feature>
<reference evidence="10 11" key="1">
    <citation type="submission" date="2018-07" db="EMBL/GenBank/DDBJ databases">
        <title>Arthrobacter sp. nov., isolated from raw cow's milk with high bacterial count.</title>
        <authorList>
            <person name="Hahne J."/>
            <person name="Isele D."/>
            <person name="Lipski A."/>
        </authorList>
    </citation>
    <scope>NUCLEOTIDE SEQUENCE [LARGE SCALE GENOMIC DNA]</scope>
    <source>
        <strain evidence="10 11">JZ R-35</strain>
    </source>
</reference>
<keyword evidence="5 8" id="KW-0812">Transmembrane</keyword>
<organism evidence="10 11">
    <name type="scientific">Galactobacter valiniphilus</name>
    <dbReference type="NCBI Taxonomy" id="2676122"/>
    <lineage>
        <taxon>Bacteria</taxon>
        <taxon>Bacillati</taxon>
        <taxon>Actinomycetota</taxon>
        <taxon>Actinomycetes</taxon>
        <taxon>Micrococcales</taxon>
        <taxon>Micrococcaceae</taxon>
        <taxon>Galactobacter</taxon>
    </lineage>
</organism>
<dbReference type="GO" id="GO:0005886">
    <property type="term" value="C:plasma membrane"/>
    <property type="evidence" value="ECO:0007669"/>
    <property type="project" value="UniProtKB-SubCell"/>
</dbReference>
<name>A0A399JDN4_9MICC</name>
<proteinExistence type="inferred from homology"/>
<evidence type="ECO:0000313" key="10">
    <source>
        <dbReference type="EMBL" id="RII43658.1"/>
    </source>
</evidence>
<feature type="transmembrane region" description="Helical" evidence="8">
    <location>
        <begin position="313"/>
        <end position="331"/>
    </location>
</feature>
<comment type="caution">
    <text evidence="10">The sequence shown here is derived from an EMBL/GenBank/DDBJ whole genome shotgun (WGS) entry which is preliminary data.</text>
</comment>
<feature type="transmembrane region" description="Helical" evidence="8">
    <location>
        <begin position="384"/>
        <end position="405"/>
    </location>
</feature>
<dbReference type="CDD" id="cd17503">
    <property type="entry name" value="MFS_LmrB_MDR_like"/>
    <property type="match status" value="1"/>
</dbReference>
<sequence length="481" mass="49446">MILNETVLAVALPQLMLDFAVDATAIQWLSTGFMLTMAVVIPTTGFLLQRFTTRGLFLSAMGLFLFGSLVAALAPGFSVMLAARVIQAGGTAIIMPLLMTTTLSTVPPARRGAMMGMNSIVIACAPAVGPLLSGLILGTFGWRCIFWIMVVIAVLTLGFGLAVLAKGGATRRAPFDALSVVLSALGFGGVVYALAAAETALTGSWIPAVASLAVGVVGLVLFVARQRALQPRDAALLDLRPFSVKVFRLSVTTVAITFGLLLGSVVMLSMVLQQGLGLSSVAVGLLLLPAGLIQAVLAPFVGRLYDRIGPRPLIIPGAIVMAGSMLALAAITTGTPVWYILLFNTLYGAGMACVLTALLTTALSSLPHRLYGHGSAIMNTFQQLAGAAGTAILVAALTFGASRAAEAGPAAEASGARLAFLVAGLLCLVAVATASHVRPVGPAQEPRGEVRLDASEAVADIEAAGTLETGTLVRVEEDARR</sequence>
<feature type="transmembrane region" description="Helical" evidence="8">
    <location>
        <begin position="55"/>
        <end position="75"/>
    </location>
</feature>
<feature type="transmembrane region" description="Helical" evidence="8">
    <location>
        <begin position="278"/>
        <end position="301"/>
    </location>
</feature>
<dbReference type="AlphaFoldDB" id="A0A399JDN4"/>
<evidence type="ECO:0000313" key="11">
    <source>
        <dbReference type="Proteomes" id="UP000265419"/>
    </source>
</evidence>
<dbReference type="PANTHER" id="PTHR42718:SF9">
    <property type="entry name" value="MAJOR FACILITATOR SUPERFAMILY MULTIDRUG TRANSPORTER MFSC"/>
    <property type="match status" value="1"/>
</dbReference>
<evidence type="ECO:0000256" key="1">
    <source>
        <dbReference type="ARBA" id="ARBA00004651"/>
    </source>
</evidence>
<dbReference type="GO" id="GO:0022857">
    <property type="term" value="F:transmembrane transporter activity"/>
    <property type="evidence" value="ECO:0007669"/>
    <property type="project" value="InterPro"/>
</dbReference>
<evidence type="ECO:0000256" key="2">
    <source>
        <dbReference type="ARBA" id="ARBA00008537"/>
    </source>
</evidence>
<dbReference type="NCBIfam" id="TIGR00711">
    <property type="entry name" value="efflux_EmrB"/>
    <property type="match status" value="1"/>
</dbReference>
<evidence type="ECO:0000259" key="9">
    <source>
        <dbReference type="PROSITE" id="PS50850"/>
    </source>
</evidence>
<dbReference type="Pfam" id="PF07690">
    <property type="entry name" value="MFS_1"/>
    <property type="match status" value="2"/>
</dbReference>
<evidence type="ECO:0000256" key="4">
    <source>
        <dbReference type="ARBA" id="ARBA00022475"/>
    </source>
</evidence>
<feature type="transmembrane region" description="Helical" evidence="8">
    <location>
        <begin position="246"/>
        <end position="272"/>
    </location>
</feature>
<keyword evidence="7 8" id="KW-0472">Membrane</keyword>
<keyword evidence="11" id="KW-1185">Reference proteome</keyword>